<dbReference type="PRINTS" id="PR00819">
    <property type="entry name" value="CBXCFQXSUPER"/>
</dbReference>
<evidence type="ECO:0000259" key="6">
    <source>
        <dbReference type="SMART" id="SM00382"/>
    </source>
</evidence>
<feature type="transmembrane region" description="Helical" evidence="5">
    <location>
        <begin position="12"/>
        <end position="30"/>
    </location>
</feature>
<keyword evidence="4" id="KW-0175">Coiled coil</keyword>
<keyword evidence="8" id="KW-1185">Reference proteome</keyword>
<feature type="domain" description="AAA+ ATPase" evidence="6">
    <location>
        <begin position="985"/>
        <end position="1126"/>
    </location>
</feature>
<dbReference type="GO" id="GO:0005524">
    <property type="term" value="F:ATP binding"/>
    <property type="evidence" value="ECO:0007669"/>
    <property type="project" value="UniProtKB-KW"/>
</dbReference>
<feature type="domain" description="AAA+ ATPase" evidence="6">
    <location>
        <begin position="356"/>
        <end position="560"/>
    </location>
</feature>
<keyword evidence="5" id="KW-0812">Transmembrane</keyword>
<comment type="caution">
    <text evidence="7">The sequence shown here is derived from an EMBL/GenBank/DDBJ whole genome shotgun (WGS) entry which is preliminary data.</text>
</comment>
<dbReference type="Gene3D" id="3.40.50.300">
    <property type="entry name" value="P-loop containing nucleotide triphosphate hydrolases"/>
    <property type="match status" value="3"/>
</dbReference>
<dbReference type="InterPro" id="IPR050773">
    <property type="entry name" value="CbxX/CfxQ_RuBisCO_ESX"/>
</dbReference>
<dbReference type="Pfam" id="PF17866">
    <property type="entry name" value="AAA_lid_6"/>
    <property type="match status" value="1"/>
</dbReference>
<dbReference type="EMBL" id="JAQMWT010000005">
    <property type="protein sequence ID" value="KAJ8614533.1"/>
    <property type="molecule type" value="Genomic_DNA"/>
</dbReference>
<evidence type="ECO:0000256" key="4">
    <source>
        <dbReference type="SAM" id="Coils"/>
    </source>
</evidence>
<dbReference type="GO" id="GO:0016887">
    <property type="term" value="F:ATP hydrolysis activity"/>
    <property type="evidence" value="ECO:0007669"/>
    <property type="project" value="InterPro"/>
</dbReference>
<dbReference type="SUPFAM" id="SSF52540">
    <property type="entry name" value="P-loop containing nucleoside triphosphate hydrolases"/>
    <property type="match status" value="3"/>
</dbReference>
<dbReference type="InterPro" id="IPR041627">
    <property type="entry name" value="AAA_lid_6"/>
</dbReference>
<keyword evidence="2" id="KW-0547">Nucleotide-binding</keyword>
<keyword evidence="5" id="KW-0472">Membrane</keyword>
<dbReference type="FunFam" id="3.40.50.300:FF:000216">
    <property type="entry name" value="Type VII secretion ATPase EccA"/>
    <property type="match status" value="2"/>
</dbReference>
<dbReference type="InterPro" id="IPR003593">
    <property type="entry name" value="AAA+_ATPase"/>
</dbReference>
<evidence type="ECO:0000256" key="1">
    <source>
        <dbReference type="ARBA" id="ARBA00010378"/>
    </source>
</evidence>
<dbReference type="CDD" id="cd00009">
    <property type="entry name" value="AAA"/>
    <property type="match status" value="2"/>
</dbReference>
<evidence type="ECO:0000313" key="8">
    <source>
        <dbReference type="Proteomes" id="UP001230188"/>
    </source>
</evidence>
<evidence type="ECO:0000256" key="2">
    <source>
        <dbReference type="ARBA" id="ARBA00022741"/>
    </source>
</evidence>
<protein>
    <recommendedName>
        <fullName evidence="6">AAA+ ATPase domain-containing protein</fullName>
    </recommendedName>
</protein>
<keyword evidence="3" id="KW-0067">ATP-binding</keyword>
<evidence type="ECO:0000313" key="7">
    <source>
        <dbReference type="EMBL" id="KAJ8614533.1"/>
    </source>
</evidence>
<accession>A0AAD7XUW8</accession>
<dbReference type="PANTHER" id="PTHR43392">
    <property type="entry name" value="AAA-TYPE ATPASE FAMILY PROTEIN / ANKYRIN REPEAT FAMILY PROTEIN"/>
    <property type="match status" value="1"/>
</dbReference>
<evidence type="ECO:0000256" key="3">
    <source>
        <dbReference type="ARBA" id="ARBA00022840"/>
    </source>
</evidence>
<dbReference type="InterPro" id="IPR027417">
    <property type="entry name" value="P-loop_NTPase"/>
</dbReference>
<name>A0AAD7XUW8_9STRA</name>
<dbReference type="FunFam" id="1.10.8.60:FF:000160">
    <property type="entry name" value="WGS project CABT00000000 data, contig 2.55"/>
    <property type="match status" value="1"/>
</dbReference>
<keyword evidence="5" id="KW-1133">Transmembrane helix</keyword>
<sequence>MCEVPSGGGAWLRAIALFVVVLPTGALVFPRSEPGAKPRSYFPKTAKKKNPDGVWGNRKVGCAYHKSDQVDEQKRTTELSAKLRSQLVGDCDVQSALRVLENATGGSRSFEKVLKNLVPDEAMIRRIVDAATVAPARALPAAARSASFEGCVDLMVSERWLDAQDALEQFANDENMAIACRVLEAICKHELGCPEDLEAIIAVDNEDRSPLKTHVDDLSAPVRDLGLAVAAYQAGEAKVAYGHALACAATVSSSPHAETPALVALRTLARRTVEKADALLEREQQLAAWQEAVVEVDEEEDEANREARDMRERAGDSDAMHQLLDLIGLKAIKRECLNIKEAIELDVERGDDPRDKQHSVVFTGNSGTGKTTVGRLYSELLRELGVLAGGNETDPKLKKHTFVEISGSKLVLAGPAEFQKLLDANFEDDGKSKLKIGDKVQVPSRRGTTVGEVCYLDPSGTYDVHFGQSVEIKVKRDTIRALDRIGGTLFVDEAYQLDPKSNQVGRQILDMLTAEMDDKGGRLVVILAGYPKRVDDMLSEHNEGALRTRFRKTFHFPDFEDDELAEIMRREFALKKSKYHVVDDKYVRIATRRLGKLRGSHGFGNARAVQHAVDAASDRQTARVLKHRREKKAAEEEGLVDLDIFEFTREDLLGERSLLESRKNSPALADLNALWGLDAVKDSVDRLLRMVETNVEREELELPIQDVSLNRVFLGNPGTGKTTVARVYGRILNELGLLSKGDVIMTNPSDFVGGALGQSEQQTNAILDKSKGCVLVIDEAYGLHPSPDGRGAHADPYKTAVVDTIVSRVQGVAGDDRCVLLLGYKRQMEDFVRNANPGLQRRFQLENAFVFEDYDDDALFRILMRKAKSRGRPVSFDAAKTAVRKKLAKERMRPNFGNAGTVDNMLSSAIAKSEERLSALPPDQRATETELVESDFYVEPPHYADPEKYVFEGLIGCDVIREKLREYRAVVSAAREQGRDPLDDLPLNFCFVGSPGTGKTTVARRMGLLFESLGVLPSSEVYQCSASDFSTGFVGQAARKTREEFEKARGAVLFVDEAYRLYDPTSRSYMQEACDEIVNILTEDEFRGKMVVIFAGYPEPMRQMLDHVNPGLKSRVAEIINFPDFDADATTEMLELRFKEKRFDLADDAVSSVRRAAAKLVAAPRWANGRDVETYAKRVASECAKRRTRVVTPEILDVSLEPFLEREYSDAPKPPTIPTDYYPVATDTIRPFETATITVTKEEIEVEEVEPLHLVDGSAAGALEEACVALGYDESTASRELLVGQLEAGDIPEDVVAYVADKIRAASKPAVVELLRPELPTLLAALKAKIQYDRDREIELARMKESDRQREIQREKAVQTKLRRMGKCPAGFEWRREGCGWRCGGGSHYVADDDPALEGI</sequence>
<reference evidence="7" key="1">
    <citation type="submission" date="2023-01" db="EMBL/GenBank/DDBJ databases">
        <title>Metagenome sequencing of chrysophaentin producing Chrysophaeum taylorii.</title>
        <authorList>
            <person name="Davison J."/>
            <person name="Bewley C."/>
        </authorList>
    </citation>
    <scope>NUCLEOTIDE SEQUENCE</scope>
    <source>
        <strain evidence="7">NIES-1699</strain>
    </source>
</reference>
<evidence type="ECO:0000256" key="5">
    <source>
        <dbReference type="SAM" id="Phobius"/>
    </source>
</evidence>
<dbReference type="InterPro" id="IPR003959">
    <property type="entry name" value="ATPase_AAA_core"/>
</dbReference>
<dbReference type="Gene3D" id="1.10.8.60">
    <property type="match status" value="2"/>
</dbReference>
<organism evidence="7 8">
    <name type="scientific">Chrysophaeum taylorii</name>
    <dbReference type="NCBI Taxonomy" id="2483200"/>
    <lineage>
        <taxon>Eukaryota</taxon>
        <taxon>Sar</taxon>
        <taxon>Stramenopiles</taxon>
        <taxon>Ochrophyta</taxon>
        <taxon>Pelagophyceae</taxon>
        <taxon>Pelagomonadales</taxon>
        <taxon>Pelagomonadaceae</taxon>
        <taxon>Chrysophaeum</taxon>
    </lineage>
</organism>
<dbReference type="Proteomes" id="UP001230188">
    <property type="component" value="Unassembled WGS sequence"/>
</dbReference>
<gene>
    <name evidence="7" type="ORF">CTAYLR_000826</name>
</gene>
<dbReference type="SMART" id="SM00382">
    <property type="entry name" value="AAA"/>
    <property type="match status" value="3"/>
</dbReference>
<proteinExistence type="inferred from homology"/>
<dbReference type="PANTHER" id="PTHR43392:SF2">
    <property type="entry name" value="AAA-TYPE ATPASE FAMILY PROTEIN _ ANKYRIN REPEAT FAMILY PROTEIN"/>
    <property type="match status" value="1"/>
</dbReference>
<feature type="domain" description="AAA+ ATPase" evidence="6">
    <location>
        <begin position="708"/>
        <end position="849"/>
    </location>
</feature>
<comment type="similarity">
    <text evidence="1">Belongs to the CbxX/CfxQ family.</text>
</comment>
<feature type="coiled-coil region" evidence="4">
    <location>
        <begin position="286"/>
        <end position="313"/>
    </location>
</feature>
<dbReference type="InterPro" id="IPR000641">
    <property type="entry name" value="CbxX/CfxQ"/>
</dbReference>
<dbReference type="Pfam" id="PF00004">
    <property type="entry name" value="AAA"/>
    <property type="match status" value="2"/>
</dbReference>